<dbReference type="InterPro" id="IPR006881">
    <property type="entry name" value="RepA_C"/>
</dbReference>
<dbReference type="RefSeq" id="WP_142713986.1">
    <property type="nucleotide sequence ID" value="NZ_FXTH01000005.1"/>
</dbReference>
<accession>A0A521CBT7</accession>
<organism evidence="1 2">
    <name type="scientific">Fodinibius sediminis</name>
    <dbReference type="NCBI Taxonomy" id="1214077"/>
    <lineage>
        <taxon>Bacteria</taxon>
        <taxon>Pseudomonadati</taxon>
        <taxon>Balneolota</taxon>
        <taxon>Balneolia</taxon>
        <taxon>Balneolales</taxon>
        <taxon>Balneolaceae</taxon>
        <taxon>Fodinibius</taxon>
    </lineage>
</organism>
<evidence type="ECO:0000313" key="2">
    <source>
        <dbReference type="Proteomes" id="UP000317593"/>
    </source>
</evidence>
<proteinExistence type="predicted"/>
<name>A0A521CBT7_9BACT</name>
<sequence>MRSKTQGNSIQSFDLVKGKRNNPYSILYVPRMFAQHPFPKSNLDKDSYWTVNGDKVLILVSGHDYSPKEKRTIPVGLPFGMIPRLLILMITTRAVLTGKREIKLSPNISQFLKMIGYEVSGGEQGSLSQLYVQLKRLLNCRVSYQHYKDIDNPMQGQFKRDMGPIDEMEFWEATYDEESNRLKDIRIKLHEHFYREIMNHAFPVKQEDVNKLRPSTLALDLYLFLCHRVFNLKRDTYISWKDLNKQFGSNYANHLDFGSRARKYLRKIKSEVYPQVNFAFEPGRLVLKKSPTPVKKLSTNSR</sequence>
<dbReference type="EMBL" id="FXTH01000005">
    <property type="protein sequence ID" value="SMO56864.1"/>
    <property type="molecule type" value="Genomic_DNA"/>
</dbReference>
<keyword evidence="2" id="KW-1185">Reference proteome</keyword>
<reference evidence="1 2" key="1">
    <citation type="submission" date="2017-05" db="EMBL/GenBank/DDBJ databases">
        <authorList>
            <person name="Varghese N."/>
            <person name="Submissions S."/>
        </authorList>
    </citation>
    <scope>NUCLEOTIDE SEQUENCE [LARGE SCALE GENOMIC DNA]</scope>
    <source>
        <strain evidence="1 2">DSM 21194</strain>
    </source>
</reference>
<dbReference type="Proteomes" id="UP000317593">
    <property type="component" value="Unassembled WGS sequence"/>
</dbReference>
<dbReference type="OrthoDB" id="249825at2"/>
<evidence type="ECO:0000313" key="1">
    <source>
        <dbReference type="EMBL" id="SMO56864.1"/>
    </source>
</evidence>
<dbReference type="AlphaFoldDB" id="A0A521CBT7"/>
<protein>
    <submittedName>
        <fullName evidence="1">RepA protein</fullName>
    </submittedName>
</protein>
<dbReference type="Pfam" id="PF04796">
    <property type="entry name" value="RepA_C"/>
    <property type="match status" value="1"/>
</dbReference>
<gene>
    <name evidence="1" type="ORF">SAMN06265218_105241</name>
</gene>